<dbReference type="STRING" id="553973.CLOHYLEM_06570"/>
<organism evidence="1 2">
    <name type="scientific">[Clostridium] hylemonae DSM 15053</name>
    <dbReference type="NCBI Taxonomy" id="553973"/>
    <lineage>
        <taxon>Bacteria</taxon>
        <taxon>Bacillati</taxon>
        <taxon>Bacillota</taxon>
        <taxon>Clostridia</taxon>
        <taxon>Lachnospirales</taxon>
        <taxon>Lachnospiraceae</taxon>
    </lineage>
</organism>
<gene>
    <name evidence="1" type="ORF">CLOHYLEM_06570</name>
</gene>
<name>C0C3A9_9FIRM</name>
<reference evidence="1" key="2">
    <citation type="submission" date="2013-06" db="EMBL/GenBank/DDBJ databases">
        <title>Draft genome sequence of Clostridium hylemonae (DSM 15053).</title>
        <authorList>
            <person name="Sudarsanam P."/>
            <person name="Ley R."/>
            <person name="Guruge J."/>
            <person name="Turnbaugh P.J."/>
            <person name="Mahowald M."/>
            <person name="Liep D."/>
            <person name="Gordon J."/>
        </authorList>
    </citation>
    <scope>NUCLEOTIDE SEQUENCE</scope>
    <source>
        <strain evidence="1">DSM 15053</strain>
    </source>
</reference>
<proteinExistence type="predicted"/>
<accession>C0C3A9</accession>
<dbReference type="Proteomes" id="UP000004893">
    <property type="component" value="Unassembled WGS sequence"/>
</dbReference>
<dbReference type="HOGENOM" id="CLU_2933126_0_0_9"/>
<dbReference type="PROSITE" id="PS51257">
    <property type="entry name" value="PROKAR_LIPOPROTEIN"/>
    <property type="match status" value="1"/>
</dbReference>
<reference evidence="1" key="1">
    <citation type="submission" date="2009-02" db="EMBL/GenBank/DDBJ databases">
        <authorList>
            <person name="Fulton L."/>
            <person name="Clifton S."/>
            <person name="Fulton B."/>
            <person name="Xu J."/>
            <person name="Minx P."/>
            <person name="Pepin K.H."/>
            <person name="Johnson M."/>
            <person name="Bhonagiri V."/>
            <person name="Nash W.E."/>
            <person name="Mardis E.R."/>
            <person name="Wilson R.K."/>
        </authorList>
    </citation>
    <scope>NUCLEOTIDE SEQUENCE [LARGE SCALE GENOMIC DNA]</scope>
    <source>
        <strain evidence="1">DSM 15053</strain>
    </source>
</reference>
<dbReference type="AlphaFoldDB" id="C0C3A9"/>
<protein>
    <submittedName>
        <fullName evidence="1">Uncharacterized protein</fullName>
    </submittedName>
</protein>
<evidence type="ECO:0000313" key="1">
    <source>
        <dbReference type="EMBL" id="EEG73285.1"/>
    </source>
</evidence>
<evidence type="ECO:0000313" key="2">
    <source>
        <dbReference type="Proteomes" id="UP000004893"/>
    </source>
</evidence>
<dbReference type="EMBL" id="ABYI02000028">
    <property type="protein sequence ID" value="EEG73285.1"/>
    <property type="molecule type" value="Genomic_DNA"/>
</dbReference>
<comment type="caution">
    <text evidence="1">The sequence shown here is derived from an EMBL/GenBank/DDBJ whole genome shotgun (WGS) entry which is preliminary data.</text>
</comment>
<sequence>MRQLTQEIIQISCGILSVSVPTVSSFLTACKRTDRPAAPCRRSSAVRCNPPKFLQQNSPL</sequence>
<keyword evidence="2" id="KW-1185">Reference proteome</keyword>